<evidence type="ECO:0000256" key="1">
    <source>
        <dbReference type="SAM" id="MobiDB-lite"/>
    </source>
</evidence>
<dbReference type="PANTHER" id="PTHR37701:SF16">
    <property type="entry name" value="METHYL-CPG-BINDING DOMAIN-CONTAINING PROTEIN 8"/>
    <property type="match status" value="1"/>
</dbReference>
<reference evidence="2" key="2">
    <citation type="journal article" date="2015" name="Data Brief">
        <title>Shoot transcriptome of the giant reed, Arundo donax.</title>
        <authorList>
            <person name="Barrero R.A."/>
            <person name="Guerrero F.D."/>
            <person name="Moolhuijzen P."/>
            <person name="Goolsby J.A."/>
            <person name="Tidwell J."/>
            <person name="Bellgard S.E."/>
            <person name="Bellgard M.I."/>
        </authorList>
    </citation>
    <scope>NUCLEOTIDE SEQUENCE</scope>
    <source>
        <tissue evidence="2">Shoot tissue taken approximately 20 cm above the soil surface</tissue>
    </source>
</reference>
<feature type="compositionally biased region" description="Polar residues" evidence="1">
    <location>
        <begin position="487"/>
        <end position="501"/>
    </location>
</feature>
<feature type="region of interest" description="Disordered" evidence="1">
    <location>
        <begin position="1"/>
        <end position="26"/>
    </location>
</feature>
<feature type="region of interest" description="Disordered" evidence="1">
    <location>
        <begin position="470"/>
        <end position="506"/>
    </location>
</feature>
<name>A0A0A9GM04_ARUDO</name>
<dbReference type="AlphaFoldDB" id="A0A0A9GM04"/>
<feature type="compositionally biased region" description="Polar residues" evidence="1">
    <location>
        <begin position="422"/>
        <end position="435"/>
    </location>
</feature>
<evidence type="ECO:0000313" key="2">
    <source>
        <dbReference type="EMBL" id="JAE21698.1"/>
    </source>
</evidence>
<organism evidence="2">
    <name type="scientific">Arundo donax</name>
    <name type="common">Giant reed</name>
    <name type="synonym">Donax arundinaceus</name>
    <dbReference type="NCBI Taxonomy" id="35708"/>
    <lineage>
        <taxon>Eukaryota</taxon>
        <taxon>Viridiplantae</taxon>
        <taxon>Streptophyta</taxon>
        <taxon>Embryophyta</taxon>
        <taxon>Tracheophyta</taxon>
        <taxon>Spermatophyta</taxon>
        <taxon>Magnoliopsida</taxon>
        <taxon>Liliopsida</taxon>
        <taxon>Poales</taxon>
        <taxon>Poaceae</taxon>
        <taxon>PACMAD clade</taxon>
        <taxon>Arundinoideae</taxon>
        <taxon>Arundineae</taxon>
        <taxon>Arundo</taxon>
    </lineage>
</organism>
<protein>
    <recommendedName>
        <fullName evidence="3">Methyl-CpG-binding domain-containing protein 8</fullName>
    </recommendedName>
</protein>
<feature type="compositionally biased region" description="Polar residues" evidence="1">
    <location>
        <begin position="12"/>
        <end position="21"/>
    </location>
</feature>
<evidence type="ECO:0008006" key="3">
    <source>
        <dbReference type="Google" id="ProtNLM"/>
    </source>
</evidence>
<sequence length="648" mass="68406">MVRSGVTVPKGASNSNDQPDGTNGFAEVNVFNDQVGSDHVSRPTTLRNANRYENQIIDHGMTAPKHGEINNTAKARDVNLNSSLDTVSFPIASAHNETSLVHNESNRSSVTVKCISGSFNNNDCASSVSSCSGSTNKIPSSCKVNKTSTAASRCFSPSYGNNNDAVKANIFGITNNTVVHQSDLGTPLTPMATKADCFAFRSMQSKNSDKERASDPKERTDDMTNRTSYEAGFGEAYNNDILTGGVTERGFAQFSNSFTRIKPNASSHSSRPEYNTPTTSNFKGSDFNCMMKGSSVSGGDMNSVKGSFVNRPISNNEPNIPMHEVIGKSNNEMQNIYNNYASGCDHLAASRTSRNVNGVMSMQANFGSMSSVVRSVGDVPMSSTTQDQCDLHLGFGAHNQQIFSSQGEVRSAAGSPQLGSIAKNNSSPTRSSQFGSMARPKSFPTGSPQFGSFARPNFVPAASSPFGSVARPGSVPPAGSSHFGSMAQPNSVPPATSSQFGCTARPNSVAPAQSAQFGSMAQPNSAPPVKSQFGSMPGPNSVTPAVSSQFANMPSQNFVSTPEPTLVLGYAQQMGNGPPAQLGWDLSLSRMANGGGGMLTCVCIWCNSQFHHFGPVDGPQAGTFAFICPACKDRMSARNMPNNGSWQP</sequence>
<feature type="region of interest" description="Disordered" evidence="1">
    <location>
        <begin position="411"/>
        <end position="450"/>
    </location>
</feature>
<feature type="compositionally biased region" description="Basic and acidic residues" evidence="1">
    <location>
        <begin position="207"/>
        <end position="224"/>
    </location>
</feature>
<dbReference type="PANTHER" id="PTHR37701">
    <property type="entry name" value="METHYL-CPG-BINDING DOMAIN-CONTAINING PROTEIN 8"/>
    <property type="match status" value="1"/>
</dbReference>
<feature type="region of interest" description="Disordered" evidence="1">
    <location>
        <begin position="204"/>
        <end position="225"/>
    </location>
</feature>
<reference evidence="2" key="1">
    <citation type="submission" date="2014-09" db="EMBL/GenBank/DDBJ databases">
        <authorList>
            <person name="Magalhaes I.L.F."/>
            <person name="Oliveira U."/>
            <person name="Santos F.R."/>
            <person name="Vidigal T.H.D.A."/>
            <person name="Brescovit A.D."/>
            <person name="Santos A.J."/>
        </authorList>
    </citation>
    <scope>NUCLEOTIDE SEQUENCE</scope>
    <source>
        <tissue evidence="2">Shoot tissue taken approximately 20 cm above the soil surface</tissue>
    </source>
</reference>
<dbReference type="InterPro" id="IPR037472">
    <property type="entry name" value="MBD8"/>
</dbReference>
<accession>A0A0A9GM04</accession>
<feature type="region of interest" description="Disordered" evidence="1">
    <location>
        <begin position="518"/>
        <end position="540"/>
    </location>
</feature>
<dbReference type="EMBL" id="GBRH01176198">
    <property type="protein sequence ID" value="JAE21698.1"/>
    <property type="molecule type" value="Transcribed_RNA"/>
</dbReference>
<proteinExistence type="predicted"/>